<proteinExistence type="predicted"/>
<dbReference type="SUPFAM" id="SSF54862">
    <property type="entry name" value="4Fe-4S ferredoxins"/>
    <property type="match status" value="1"/>
</dbReference>
<evidence type="ECO:0008006" key="3">
    <source>
        <dbReference type="Google" id="ProtNLM"/>
    </source>
</evidence>
<gene>
    <name evidence="1" type="ORF">GCM10009744_14280</name>
</gene>
<dbReference type="EMBL" id="BAAANE010000004">
    <property type="protein sequence ID" value="GAA1627598.1"/>
    <property type="molecule type" value="Genomic_DNA"/>
</dbReference>
<accession>A0ABN2F347</accession>
<evidence type="ECO:0000313" key="1">
    <source>
        <dbReference type="EMBL" id="GAA1627598.1"/>
    </source>
</evidence>
<organism evidence="1 2">
    <name type="scientific">Kribbella alba</name>
    <dbReference type="NCBI Taxonomy" id="190197"/>
    <lineage>
        <taxon>Bacteria</taxon>
        <taxon>Bacillati</taxon>
        <taxon>Actinomycetota</taxon>
        <taxon>Actinomycetes</taxon>
        <taxon>Propionibacteriales</taxon>
        <taxon>Kribbellaceae</taxon>
        <taxon>Kribbella</taxon>
    </lineage>
</organism>
<evidence type="ECO:0000313" key="2">
    <source>
        <dbReference type="Proteomes" id="UP001501319"/>
    </source>
</evidence>
<dbReference type="Proteomes" id="UP001501319">
    <property type="component" value="Unassembled WGS sequence"/>
</dbReference>
<protein>
    <recommendedName>
        <fullName evidence="3">Ferredoxin</fullName>
    </recommendedName>
</protein>
<name>A0ABN2F347_9ACTN</name>
<dbReference type="Gene3D" id="3.30.70.20">
    <property type="match status" value="1"/>
</dbReference>
<reference evidence="1 2" key="1">
    <citation type="journal article" date="2019" name="Int. J. Syst. Evol. Microbiol.">
        <title>The Global Catalogue of Microorganisms (GCM) 10K type strain sequencing project: providing services to taxonomists for standard genome sequencing and annotation.</title>
        <authorList>
            <consortium name="The Broad Institute Genomics Platform"/>
            <consortium name="The Broad Institute Genome Sequencing Center for Infectious Disease"/>
            <person name="Wu L."/>
            <person name="Ma J."/>
        </authorList>
    </citation>
    <scope>NUCLEOTIDE SEQUENCE [LARGE SCALE GENOMIC DNA]</scope>
    <source>
        <strain evidence="1 2">JCM 14306</strain>
    </source>
</reference>
<comment type="caution">
    <text evidence="1">The sequence shown here is derived from an EMBL/GenBank/DDBJ whole genome shotgun (WGS) entry which is preliminary data.</text>
</comment>
<keyword evidence="2" id="KW-1185">Reference proteome</keyword>
<dbReference type="Pfam" id="PF13459">
    <property type="entry name" value="Fer4_15"/>
    <property type="match status" value="1"/>
</dbReference>
<sequence>MRTSGCTSAAGVAARYVVSYRCQEEPVNRLEIDWTRCDGHGLCATLLPDDVVLDEWGFPVLRGREITPGELTNARRAVLACPALALRLEAAAKTDS</sequence>